<dbReference type="Proteomes" id="UP001229651">
    <property type="component" value="Unassembled WGS sequence"/>
</dbReference>
<dbReference type="InterPro" id="IPR003594">
    <property type="entry name" value="HATPase_dom"/>
</dbReference>
<keyword evidence="1" id="KW-0723">Serine/threonine-protein kinase</keyword>
<evidence type="ECO:0000313" key="4">
    <source>
        <dbReference type="Proteomes" id="UP001229651"/>
    </source>
</evidence>
<organism evidence="3 4">
    <name type="scientific">Amycolatopsis thermophila</name>
    <dbReference type="NCBI Taxonomy" id="206084"/>
    <lineage>
        <taxon>Bacteria</taxon>
        <taxon>Bacillati</taxon>
        <taxon>Actinomycetota</taxon>
        <taxon>Actinomycetes</taxon>
        <taxon>Pseudonocardiales</taxon>
        <taxon>Pseudonocardiaceae</taxon>
        <taxon>Amycolatopsis</taxon>
    </lineage>
</organism>
<keyword evidence="1" id="KW-0418">Kinase</keyword>
<reference evidence="3 4" key="1">
    <citation type="submission" date="2023-07" db="EMBL/GenBank/DDBJ databases">
        <title>Sequencing the genomes of 1000 actinobacteria strains.</title>
        <authorList>
            <person name="Klenk H.-P."/>
        </authorList>
    </citation>
    <scope>NUCLEOTIDE SEQUENCE [LARGE SCALE GENOMIC DNA]</scope>
    <source>
        <strain evidence="3 4">DSM 45805</strain>
    </source>
</reference>
<dbReference type="EMBL" id="JAUSUT010000001">
    <property type="protein sequence ID" value="MDQ0376258.1"/>
    <property type="molecule type" value="Genomic_DNA"/>
</dbReference>
<dbReference type="RefSeq" id="WP_306988029.1">
    <property type="nucleotide sequence ID" value="NZ_JAUSUT010000001.1"/>
</dbReference>
<evidence type="ECO:0000256" key="1">
    <source>
        <dbReference type="ARBA" id="ARBA00022527"/>
    </source>
</evidence>
<evidence type="ECO:0000259" key="2">
    <source>
        <dbReference type="Pfam" id="PF13581"/>
    </source>
</evidence>
<evidence type="ECO:0000313" key="3">
    <source>
        <dbReference type="EMBL" id="MDQ0376258.1"/>
    </source>
</evidence>
<dbReference type="PANTHER" id="PTHR35526">
    <property type="entry name" value="ANTI-SIGMA-F FACTOR RSBW-RELATED"/>
    <property type="match status" value="1"/>
</dbReference>
<dbReference type="InterPro" id="IPR050267">
    <property type="entry name" value="Anti-sigma-factor_SerPK"/>
</dbReference>
<keyword evidence="1" id="KW-0808">Transferase</keyword>
<feature type="domain" description="Histidine kinase/HSP90-like ATPase" evidence="2">
    <location>
        <begin position="37"/>
        <end position="142"/>
    </location>
</feature>
<sequence>MAAVRNALSRQGVVNRMGDPAAKDELVLDLPDAVPPLVRVRQWVACALADLGDDHVFAVQLVATEVLTNAYDHAGGAHRIRLRRDGPSPEVLIEVDDGSPAPPVLGDGNPKSLRGRGLVLVDRLATGWGYRAAAGGGKTVWAVVDCSVPAWSPRW</sequence>
<dbReference type="PANTHER" id="PTHR35526:SF3">
    <property type="entry name" value="ANTI-SIGMA-F FACTOR RSBW"/>
    <property type="match status" value="1"/>
</dbReference>
<dbReference type="CDD" id="cd16936">
    <property type="entry name" value="HATPase_RsbW-like"/>
    <property type="match status" value="1"/>
</dbReference>
<comment type="caution">
    <text evidence="3">The sequence shown here is derived from an EMBL/GenBank/DDBJ whole genome shotgun (WGS) entry which is preliminary data.</text>
</comment>
<dbReference type="Gene3D" id="3.30.565.10">
    <property type="entry name" value="Histidine kinase-like ATPase, C-terminal domain"/>
    <property type="match status" value="1"/>
</dbReference>
<dbReference type="Pfam" id="PF13581">
    <property type="entry name" value="HATPase_c_2"/>
    <property type="match status" value="1"/>
</dbReference>
<name>A0ABU0ELV3_9PSEU</name>
<keyword evidence="4" id="KW-1185">Reference proteome</keyword>
<dbReference type="SUPFAM" id="SSF55874">
    <property type="entry name" value="ATPase domain of HSP90 chaperone/DNA topoisomerase II/histidine kinase"/>
    <property type="match status" value="1"/>
</dbReference>
<dbReference type="InterPro" id="IPR036890">
    <property type="entry name" value="HATPase_C_sf"/>
</dbReference>
<accession>A0ABU0ELV3</accession>
<proteinExistence type="predicted"/>
<gene>
    <name evidence="3" type="ORF">FB470_000252</name>
</gene>
<protein>
    <submittedName>
        <fullName evidence="3">Anti-sigma regulatory factor (Ser/Thr protein kinase)</fullName>
    </submittedName>
</protein>